<dbReference type="RefSeq" id="WP_126398661.1">
    <property type="nucleotide sequence ID" value="NZ_AP018907.1"/>
</dbReference>
<dbReference type="AlphaFoldDB" id="A0A348FZA4"/>
<organism evidence="1 2">
    <name type="scientific">Blastochloris tepida</name>
    <dbReference type="NCBI Taxonomy" id="2233851"/>
    <lineage>
        <taxon>Bacteria</taxon>
        <taxon>Pseudomonadati</taxon>
        <taxon>Pseudomonadota</taxon>
        <taxon>Alphaproteobacteria</taxon>
        <taxon>Hyphomicrobiales</taxon>
        <taxon>Blastochloridaceae</taxon>
        <taxon>Blastochloris</taxon>
    </lineage>
</organism>
<sequence>MGIETAAMMTIGATAAKSANSFINAAGTSQAAKLNAINQDMVSQIEAGKLERAAKVAELKGSQTSVQFREELNKTLAGIRLVRATAGADPDSPTGIALLDKATEDSTRQRMIAEQNFRREAAEDRADAKLRRYYGQLGYQTARSTSRLAMLGATLGSVGNFLSLGSSGYGGGGSGLGDATKLGTLY</sequence>
<keyword evidence="2" id="KW-1185">Reference proteome</keyword>
<reference evidence="1 2" key="1">
    <citation type="submission" date="2018-08" db="EMBL/GenBank/DDBJ databases">
        <title>Complete genome sequencing of Blastochloris tepida GI.</title>
        <authorList>
            <person name="Tsukatani Y."/>
            <person name="Mori H."/>
        </authorList>
    </citation>
    <scope>NUCLEOTIDE SEQUENCE [LARGE SCALE GENOMIC DNA]</scope>
    <source>
        <strain evidence="1 2">GI</strain>
    </source>
</reference>
<dbReference type="EMBL" id="AP018907">
    <property type="protein sequence ID" value="BBF92637.1"/>
    <property type="molecule type" value="Genomic_DNA"/>
</dbReference>
<protein>
    <submittedName>
        <fullName evidence="1">Uncharacterized protein</fullName>
    </submittedName>
</protein>
<evidence type="ECO:0000313" key="1">
    <source>
        <dbReference type="EMBL" id="BBF92637.1"/>
    </source>
</evidence>
<dbReference type="Proteomes" id="UP000266934">
    <property type="component" value="Chromosome"/>
</dbReference>
<evidence type="ECO:0000313" key="2">
    <source>
        <dbReference type="Proteomes" id="UP000266934"/>
    </source>
</evidence>
<proteinExistence type="predicted"/>
<dbReference type="KEGG" id="blag:BLTE_13220"/>
<name>A0A348FZA4_9HYPH</name>
<accession>A0A348FZA4</accession>
<gene>
    <name evidence="1" type="ORF">BLTE_13220</name>
</gene>